<comment type="caution">
    <text evidence="4">The sequence shown here is derived from an EMBL/GenBank/DDBJ whole genome shotgun (WGS) entry which is preliminary data.</text>
</comment>
<feature type="chain" id="PRO_5004362218" description="WxL domain-containing protein" evidence="2">
    <location>
        <begin position="31"/>
        <end position="231"/>
    </location>
</feature>
<feature type="region of interest" description="Disordered" evidence="1">
    <location>
        <begin position="42"/>
        <end position="74"/>
    </location>
</feature>
<protein>
    <recommendedName>
        <fullName evidence="3">WxL domain-containing protein</fullName>
    </recommendedName>
</protein>
<feature type="domain" description="WxL" evidence="3">
    <location>
        <begin position="33"/>
        <end position="229"/>
    </location>
</feature>
<dbReference type="InterPro" id="IPR027994">
    <property type="entry name" value="WxL_dom"/>
</dbReference>
<dbReference type="RefSeq" id="WP_010767522.1">
    <property type="nucleotide sequence ID" value="NZ_ASWE01000002.1"/>
</dbReference>
<dbReference type="EMBL" id="AJAT01000011">
    <property type="protein sequence ID" value="EOL46044.1"/>
    <property type="molecule type" value="Genomic_DNA"/>
</dbReference>
<dbReference type="Pfam" id="PF13731">
    <property type="entry name" value="WxL"/>
    <property type="match status" value="1"/>
</dbReference>
<evidence type="ECO:0000256" key="1">
    <source>
        <dbReference type="SAM" id="MobiDB-lite"/>
    </source>
</evidence>
<reference evidence="4 5" key="1">
    <citation type="submission" date="2013-02" db="EMBL/GenBank/DDBJ databases">
        <title>The Genome Sequence of Enterococcus phoeniculicola BAA-412.</title>
        <authorList>
            <consortium name="The Broad Institute Genome Sequencing Platform"/>
            <consortium name="The Broad Institute Genome Sequencing Center for Infectious Disease"/>
            <person name="Earl A.M."/>
            <person name="Gilmore M.S."/>
            <person name="Lebreton F."/>
            <person name="Walker B."/>
            <person name="Young S.K."/>
            <person name="Zeng Q."/>
            <person name="Gargeya S."/>
            <person name="Fitzgerald M."/>
            <person name="Haas B."/>
            <person name="Abouelleil A."/>
            <person name="Alvarado L."/>
            <person name="Arachchi H.M."/>
            <person name="Berlin A.M."/>
            <person name="Chapman S.B."/>
            <person name="Dewar J."/>
            <person name="Goldberg J."/>
            <person name="Griggs A."/>
            <person name="Gujja S."/>
            <person name="Hansen M."/>
            <person name="Howarth C."/>
            <person name="Imamovic A."/>
            <person name="Larimer J."/>
            <person name="McCowan C."/>
            <person name="Murphy C."/>
            <person name="Neiman D."/>
            <person name="Pearson M."/>
            <person name="Priest M."/>
            <person name="Roberts A."/>
            <person name="Saif S."/>
            <person name="Shea T."/>
            <person name="Sisk P."/>
            <person name="Sykes S."/>
            <person name="Wortman J."/>
            <person name="Nusbaum C."/>
            <person name="Birren B."/>
        </authorList>
    </citation>
    <scope>NUCLEOTIDE SEQUENCE [LARGE SCALE GENOMIC DNA]</scope>
    <source>
        <strain evidence="4 5">ATCC BAA-412</strain>
    </source>
</reference>
<accession>R3TWT3</accession>
<organism evidence="4 5">
    <name type="scientific">Enterococcus phoeniculicola ATCC BAA-412</name>
    <dbReference type="NCBI Taxonomy" id="1158610"/>
    <lineage>
        <taxon>Bacteria</taxon>
        <taxon>Bacillati</taxon>
        <taxon>Bacillota</taxon>
        <taxon>Bacilli</taxon>
        <taxon>Lactobacillales</taxon>
        <taxon>Enterococcaceae</taxon>
        <taxon>Enterococcus</taxon>
    </lineage>
</organism>
<name>R3TWT3_9ENTE</name>
<dbReference type="HOGENOM" id="CLU_067278_3_0_9"/>
<keyword evidence="5" id="KW-1185">Reference proteome</keyword>
<dbReference type="PATRIC" id="fig|1158610.3.peg.828"/>
<dbReference type="AlphaFoldDB" id="R3TWT3"/>
<sequence length="231" mass="23447">MKQAMKKNRVGFLLMSSVLLSTAFSATVQATDVGSVETDVNATFTPGTSVVPPVDPTDPTKPEVDPGNPGTGNQGPLAVIYATNLLDFGSHEVPAMDATFTSADGNSNVWNGFESVQISDARGGALGWKLSVKADPLKTVSNGDELKGAELEIGASTVSTNVAGANPASASAVKDAFVGGVAVTAPGGDGAGITVANFNPADIKLHVKGGTALAEAYTTKLVWTLNDSPTR</sequence>
<evidence type="ECO:0000259" key="3">
    <source>
        <dbReference type="Pfam" id="PF13731"/>
    </source>
</evidence>
<proteinExistence type="predicted"/>
<dbReference type="STRING" id="154621.RV11_GL001230"/>
<evidence type="ECO:0000256" key="2">
    <source>
        <dbReference type="SAM" id="SignalP"/>
    </source>
</evidence>
<evidence type="ECO:0000313" key="5">
    <source>
        <dbReference type="Proteomes" id="UP000013785"/>
    </source>
</evidence>
<dbReference type="OrthoDB" id="2339326at2"/>
<keyword evidence="2" id="KW-0732">Signal</keyword>
<dbReference type="Proteomes" id="UP000013785">
    <property type="component" value="Unassembled WGS sequence"/>
</dbReference>
<feature type="signal peptide" evidence="2">
    <location>
        <begin position="1"/>
        <end position="30"/>
    </location>
</feature>
<gene>
    <name evidence="4" type="ORF">UC3_00849</name>
</gene>
<evidence type="ECO:0000313" key="4">
    <source>
        <dbReference type="EMBL" id="EOL46044.1"/>
    </source>
</evidence>